<keyword evidence="2" id="KW-1003">Cell membrane</keyword>
<dbReference type="PROSITE" id="PS50262">
    <property type="entry name" value="G_PROTEIN_RECEP_F1_2"/>
    <property type="match status" value="1"/>
</dbReference>
<evidence type="ECO:0000256" key="9">
    <source>
        <dbReference type="SAM" id="Phobius"/>
    </source>
</evidence>
<feature type="transmembrane region" description="Helical" evidence="9">
    <location>
        <begin position="145"/>
        <end position="169"/>
    </location>
</feature>
<comment type="caution">
    <text evidence="11">The sequence shown here is derived from an EMBL/GenBank/DDBJ whole genome shotgun (WGS) entry which is preliminary data.</text>
</comment>
<dbReference type="SUPFAM" id="SSF81321">
    <property type="entry name" value="Family A G protein-coupled receptor-like"/>
    <property type="match status" value="1"/>
</dbReference>
<keyword evidence="5" id="KW-0297">G-protein coupled receptor</keyword>
<proteinExistence type="predicted"/>
<evidence type="ECO:0000256" key="2">
    <source>
        <dbReference type="ARBA" id="ARBA00022475"/>
    </source>
</evidence>
<keyword evidence="12" id="KW-1185">Reference proteome</keyword>
<feature type="transmembrane region" description="Helical" evidence="9">
    <location>
        <begin position="103"/>
        <end position="124"/>
    </location>
</feature>
<dbReference type="EMBL" id="BMAT01005989">
    <property type="protein sequence ID" value="GFS03666.1"/>
    <property type="molecule type" value="Genomic_DNA"/>
</dbReference>
<protein>
    <submittedName>
        <fullName evidence="11">Chemosensory receptor C</fullName>
    </submittedName>
</protein>
<evidence type="ECO:0000259" key="10">
    <source>
        <dbReference type="PROSITE" id="PS50262"/>
    </source>
</evidence>
<keyword evidence="3 9" id="KW-0812">Transmembrane</keyword>
<dbReference type="GO" id="GO:0008528">
    <property type="term" value="F:G protein-coupled peptide receptor activity"/>
    <property type="evidence" value="ECO:0007669"/>
    <property type="project" value="TreeGrafter"/>
</dbReference>
<keyword evidence="7 11" id="KW-0675">Receptor</keyword>
<accession>A0AAV4I4T6</accession>
<evidence type="ECO:0000313" key="11">
    <source>
        <dbReference type="EMBL" id="GFS03666.1"/>
    </source>
</evidence>
<keyword evidence="4 9" id="KW-1133">Transmembrane helix</keyword>
<feature type="domain" description="G-protein coupled receptors family 1 profile" evidence="10">
    <location>
        <begin position="40"/>
        <end position="164"/>
    </location>
</feature>
<dbReference type="GO" id="GO:0007218">
    <property type="term" value="P:neuropeptide signaling pathway"/>
    <property type="evidence" value="ECO:0007669"/>
    <property type="project" value="TreeGrafter"/>
</dbReference>
<feature type="transmembrane region" description="Helical" evidence="9">
    <location>
        <begin position="59"/>
        <end position="83"/>
    </location>
</feature>
<evidence type="ECO:0000256" key="1">
    <source>
        <dbReference type="ARBA" id="ARBA00004651"/>
    </source>
</evidence>
<evidence type="ECO:0000256" key="3">
    <source>
        <dbReference type="ARBA" id="ARBA00022692"/>
    </source>
</evidence>
<name>A0AAV4I4T6_9GAST</name>
<reference evidence="11 12" key="1">
    <citation type="journal article" date="2021" name="Elife">
        <title>Chloroplast acquisition without the gene transfer in kleptoplastic sea slugs, Plakobranchus ocellatus.</title>
        <authorList>
            <person name="Maeda T."/>
            <person name="Takahashi S."/>
            <person name="Yoshida T."/>
            <person name="Shimamura S."/>
            <person name="Takaki Y."/>
            <person name="Nagai Y."/>
            <person name="Toyoda A."/>
            <person name="Suzuki Y."/>
            <person name="Arimoto A."/>
            <person name="Ishii H."/>
            <person name="Satoh N."/>
            <person name="Nishiyama T."/>
            <person name="Hasebe M."/>
            <person name="Maruyama T."/>
            <person name="Minagawa J."/>
            <person name="Obokata J."/>
            <person name="Shigenobu S."/>
        </authorList>
    </citation>
    <scope>NUCLEOTIDE SEQUENCE [LARGE SCALE GENOMIC DNA]</scope>
</reference>
<evidence type="ECO:0000256" key="6">
    <source>
        <dbReference type="ARBA" id="ARBA00023136"/>
    </source>
</evidence>
<keyword evidence="6 9" id="KW-0472">Membrane</keyword>
<sequence>MINLTHPFKPESFIFMKEFFTLHSFIYNVWVCILLFGVASNAINLTVFSKIGFRDSVTVALLFLSLSDLLSLVLSIPTVTMWFVTQHWPDHHWPFDKFLHIAFYWYSQVFYDFSSFISVFLGLMRCACVAKPLLFKSVFTINRTLIVLGVLLLVALSLRIPVLISFRFICALKPQTNSTWLFFLAAPNSRQTNAVLDIVNRNVVPWMALIISVACVTSIKTPPGCQISTMFSIADCSSWVDRQREGHFLPQTQLCSSAWYGEKCKTVQKSKR</sequence>
<evidence type="ECO:0000313" key="12">
    <source>
        <dbReference type="Proteomes" id="UP000762676"/>
    </source>
</evidence>
<gene>
    <name evidence="11" type="ORF">ElyMa_002892600</name>
</gene>
<evidence type="ECO:0000256" key="7">
    <source>
        <dbReference type="ARBA" id="ARBA00023170"/>
    </source>
</evidence>
<evidence type="ECO:0000256" key="4">
    <source>
        <dbReference type="ARBA" id="ARBA00022989"/>
    </source>
</evidence>
<keyword evidence="8" id="KW-0807">Transducer</keyword>
<evidence type="ECO:0000256" key="5">
    <source>
        <dbReference type="ARBA" id="ARBA00023040"/>
    </source>
</evidence>
<feature type="transmembrane region" description="Helical" evidence="9">
    <location>
        <begin position="25"/>
        <end position="47"/>
    </location>
</feature>
<dbReference type="GO" id="GO:0005886">
    <property type="term" value="C:plasma membrane"/>
    <property type="evidence" value="ECO:0007669"/>
    <property type="project" value="UniProtKB-SubCell"/>
</dbReference>
<evidence type="ECO:0000256" key="8">
    <source>
        <dbReference type="ARBA" id="ARBA00023224"/>
    </source>
</evidence>
<dbReference type="Gene3D" id="1.20.1070.10">
    <property type="entry name" value="Rhodopsin 7-helix transmembrane proteins"/>
    <property type="match status" value="1"/>
</dbReference>
<dbReference type="Proteomes" id="UP000762676">
    <property type="component" value="Unassembled WGS sequence"/>
</dbReference>
<dbReference type="InterPro" id="IPR017452">
    <property type="entry name" value="GPCR_Rhodpsn_7TM"/>
</dbReference>
<dbReference type="AlphaFoldDB" id="A0AAV4I4T6"/>
<comment type="subcellular location">
    <subcellularLocation>
        <location evidence="1">Cell membrane</location>
        <topology evidence="1">Multi-pass membrane protein</topology>
    </subcellularLocation>
</comment>
<organism evidence="11 12">
    <name type="scientific">Elysia marginata</name>
    <dbReference type="NCBI Taxonomy" id="1093978"/>
    <lineage>
        <taxon>Eukaryota</taxon>
        <taxon>Metazoa</taxon>
        <taxon>Spiralia</taxon>
        <taxon>Lophotrochozoa</taxon>
        <taxon>Mollusca</taxon>
        <taxon>Gastropoda</taxon>
        <taxon>Heterobranchia</taxon>
        <taxon>Euthyneura</taxon>
        <taxon>Panpulmonata</taxon>
        <taxon>Sacoglossa</taxon>
        <taxon>Placobranchoidea</taxon>
        <taxon>Plakobranchidae</taxon>
        <taxon>Elysia</taxon>
    </lineage>
</organism>
<dbReference type="PANTHER" id="PTHR24230">
    <property type="entry name" value="G-PROTEIN COUPLED RECEPTOR"/>
    <property type="match status" value="1"/>
</dbReference>